<gene>
    <name evidence="7" type="ORF">S23_64510</name>
</gene>
<evidence type="ECO:0000256" key="2">
    <source>
        <dbReference type="ARBA" id="ARBA00022692"/>
    </source>
</evidence>
<dbReference type="RefSeq" id="WP_015688888.1">
    <property type="nucleotide sequence ID" value="NC_017082.1"/>
</dbReference>
<dbReference type="GO" id="GO:0016020">
    <property type="term" value="C:membrane"/>
    <property type="evidence" value="ECO:0007669"/>
    <property type="project" value="UniProtKB-SubCell"/>
</dbReference>
<name>A0AAI8MK84_9BRAD</name>
<evidence type="ECO:0000313" key="7">
    <source>
        <dbReference type="EMBL" id="BAL79632.1"/>
    </source>
</evidence>
<dbReference type="GO" id="GO:0000271">
    <property type="term" value="P:polysaccharide biosynthetic process"/>
    <property type="evidence" value="ECO:0007669"/>
    <property type="project" value="InterPro"/>
</dbReference>
<dbReference type="InterPro" id="IPR007267">
    <property type="entry name" value="GtrA_DPMS_TM"/>
</dbReference>
<dbReference type="KEGG" id="brs:S23_64510"/>
<protein>
    <recommendedName>
        <fullName evidence="6">GtrA/DPMS transmembrane domain-containing protein</fullName>
    </recommendedName>
</protein>
<feature type="transmembrane region" description="Helical" evidence="5">
    <location>
        <begin position="102"/>
        <end position="121"/>
    </location>
</feature>
<keyword evidence="3 5" id="KW-1133">Transmembrane helix</keyword>
<feature type="transmembrane region" description="Helical" evidence="5">
    <location>
        <begin position="31"/>
        <end position="52"/>
    </location>
</feature>
<evidence type="ECO:0000259" key="6">
    <source>
        <dbReference type="Pfam" id="PF04138"/>
    </source>
</evidence>
<organism evidence="7 8">
    <name type="scientific">Bradyrhizobium cosmicum</name>
    <dbReference type="NCBI Taxonomy" id="1404864"/>
    <lineage>
        <taxon>Bacteria</taxon>
        <taxon>Pseudomonadati</taxon>
        <taxon>Pseudomonadota</taxon>
        <taxon>Alphaproteobacteria</taxon>
        <taxon>Hyphomicrobiales</taxon>
        <taxon>Nitrobacteraceae</taxon>
        <taxon>Bradyrhizobium</taxon>
    </lineage>
</organism>
<evidence type="ECO:0000256" key="1">
    <source>
        <dbReference type="ARBA" id="ARBA00004141"/>
    </source>
</evidence>
<feature type="transmembrane region" description="Helical" evidence="5">
    <location>
        <begin position="72"/>
        <end position="96"/>
    </location>
</feature>
<feature type="domain" description="GtrA/DPMS transmembrane" evidence="6">
    <location>
        <begin position="6"/>
        <end position="127"/>
    </location>
</feature>
<dbReference type="AlphaFoldDB" id="A0AAI8MK84"/>
<reference evidence="7 8" key="1">
    <citation type="journal article" date="2012" name="Microbes Environ.">
        <title>Complete genome sequence of Bradyrhizobium sp. S23321: insights into symbiosis evolution in soil oligotrophs.</title>
        <authorList>
            <person name="Okubo T."/>
            <person name="Tsukui T."/>
            <person name="Maita H."/>
            <person name="Okamoto S."/>
            <person name="Oshima K."/>
            <person name="Fujisawa T."/>
            <person name="Saito A."/>
            <person name="Futamata H."/>
            <person name="Hattori R."/>
            <person name="Shimomura Y."/>
            <person name="Haruta S."/>
            <person name="Morimoto S."/>
            <person name="Wang Y."/>
            <person name="Sakai Y."/>
            <person name="Hattori M."/>
            <person name="Aizawa S."/>
            <person name="Nagashima K.V.P."/>
            <person name="Masuda S."/>
            <person name="Hattori T."/>
            <person name="Yamashita A."/>
            <person name="Bao Z."/>
            <person name="Hayatsu M."/>
            <person name="Kajiya-Kanegae H."/>
            <person name="Yoshinaga I."/>
            <person name="Sakamoto K."/>
            <person name="Toyota K."/>
            <person name="Nakao M."/>
            <person name="Kohara M."/>
            <person name="Anda M."/>
            <person name="Niwa R."/>
            <person name="Jung-Hwan P."/>
            <person name="Sameshima-Saito R."/>
            <person name="Tokuda S."/>
            <person name="Yamamoto S."/>
            <person name="Yamamoto S."/>
            <person name="Yokoyama T."/>
            <person name="Akutsu T."/>
            <person name="Nakamura Y."/>
            <person name="Nakahira-Yanaka Y."/>
            <person name="Takada Hoshino Y."/>
            <person name="Hirakawa H."/>
            <person name="Mitsui H."/>
            <person name="Terasawa K."/>
            <person name="Itakura M."/>
            <person name="Sato S."/>
            <person name="Ikeda-Ohtsubo W."/>
            <person name="Sakakura N."/>
            <person name="Kaminuma E."/>
            <person name="Minamisawa K."/>
        </authorList>
    </citation>
    <scope>NUCLEOTIDE SEQUENCE [LARGE SCALE GENOMIC DNA]</scope>
    <source>
        <strain evidence="7 8">S23321</strain>
    </source>
</reference>
<keyword evidence="8" id="KW-1185">Reference proteome</keyword>
<dbReference type="EMBL" id="AP012279">
    <property type="protein sequence ID" value="BAL79632.1"/>
    <property type="molecule type" value="Genomic_DNA"/>
</dbReference>
<keyword evidence="4 5" id="KW-0472">Membrane</keyword>
<evidence type="ECO:0000256" key="3">
    <source>
        <dbReference type="ARBA" id="ARBA00022989"/>
    </source>
</evidence>
<proteinExistence type="predicted"/>
<evidence type="ECO:0000313" key="8">
    <source>
        <dbReference type="Proteomes" id="UP000007886"/>
    </source>
</evidence>
<evidence type="ECO:0000256" key="4">
    <source>
        <dbReference type="ARBA" id="ARBA00023136"/>
    </source>
</evidence>
<dbReference type="Proteomes" id="UP000007886">
    <property type="component" value="Chromosome"/>
</dbReference>
<comment type="subcellular location">
    <subcellularLocation>
        <location evidence="1">Membrane</location>
        <topology evidence="1">Multi-pass membrane protein</topology>
    </subcellularLocation>
</comment>
<sequence>MGLAFRYIVFAIASTLANLSLQECVFHISPIMPLATSMAAGTGIGFVIKYVLDKYWIFQDESAGHTEEIKKIVLYGAFSVATTIVFWVTEIIFWQVWQSPGAKYGGAIAGLTLGYTAKYFLDRALVFNGR</sequence>
<evidence type="ECO:0000256" key="5">
    <source>
        <dbReference type="SAM" id="Phobius"/>
    </source>
</evidence>
<dbReference type="Pfam" id="PF04138">
    <property type="entry name" value="GtrA_DPMS_TM"/>
    <property type="match status" value="1"/>
</dbReference>
<dbReference type="NCBIfam" id="NF037976">
    <property type="entry name" value="gtrA_1"/>
    <property type="match status" value="1"/>
</dbReference>
<accession>A0AAI8MK84</accession>
<keyword evidence="2 5" id="KW-0812">Transmembrane</keyword>